<proteinExistence type="predicted"/>
<dbReference type="EMBL" id="PNXQ01000016">
    <property type="protein sequence ID" value="TKH41508.1"/>
    <property type="molecule type" value="Genomic_DNA"/>
</dbReference>
<evidence type="ECO:0000313" key="2">
    <source>
        <dbReference type="Proteomes" id="UP000308114"/>
    </source>
</evidence>
<dbReference type="RefSeq" id="WP_137063183.1">
    <property type="nucleotide sequence ID" value="NZ_PNXQ01000016.1"/>
</dbReference>
<organism evidence="1 2">
    <name type="scientific">Paenibacillus terrae</name>
    <dbReference type="NCBI Taxonomy" id="159743"/>
    <lineage>
        <taxon>Bacteria</taxon>
        <taxon>Bacillati</taxon>
        <taxon>Bacillota</taxon>
        <taxon>Bacilli</taxon>
        <taxon>Bacillales</taxon>
        <taxon>Paenibacillaceae</taxon>
        <taxon>Paenibacillus</taxon>
    </lineage>
</organism>
<dbReference type="Proteomes" id="UP000308114">
    <property type="component" value="Unassembled WGS sequence"/>
</dbReference>
<name>A0A4U2PX72_9BACL</name>
<gene>
    <name evidence="1" type="ORF">C1I60_19340</name>
</gene>
<sequence>MIGINHNELYKLHIQLLEVYEKSRNGSRLFQKEIHFYNRQLGLFSENIVQKIFVLNQLIKIYEKDREFQIKGCSDAYYAKTYKDTETK</sequence>
<comment type="caution">
    <text evidence="1">The sequence shown here is derived from an EMBL/GenBank/DDBJ whole genome shotgun (WGS) entry which is preliminary data.</text>
</comment>
<reference evidence="1 2" key="1">
    <citation type="submission" date="2018-01" db="EMBL/GenBank/DDBJ databases">
        <title>Bacillales members from the olive rhizosphere are effective biological control agents against Verticillium dahliae.</title>
        <authorList>
            <person name="Gomez-Lama C."/>
            <person name="Legarda G."/>
            <person name="Ruano-Rosa D."/>
            <person name="Pizarro-Tobias P."/>
            <person name="Valverde-Corredor A."/>
            <person name="Niqui J.L."/>
            <person name="Trivino J.C."/>
            <person name="Roca A."/>
            <person name="Mercado-Blanco J."/>
        </authorList>
    </citation>
    <scope>NUCLEOTIDE SEQUENCE [LARGE SCALE GENOMIC DNA]</scope>
    <source>
        <strain evidence="1 2">PIC167</strain>
    </source>
</reference>
<evidence type="ECO:0000313" key="1">
    <source>
        <dbReference type="EMBL" id="TKH41508.1"/>
    </source>
</evidence>
<dbReference type="AlphaFoldDB" id="A0A4U2PX72"/>
<accession>A0A4U2PX72</accession>
<protein>
    <submittedName>
        <fullName evidence="1">Uncharacterized protein</fullName>
    </submittedName>
</protein>